<organism evidence="2 3">
    <name type="scientific">Arthrobotrys musiformis</name>
    <dbReference type="NCBI Taxonomy" id="47236"/>
    <lineage>
        <taxon>Eukaryota</taxon>
        <taxon>Fungi</taxon>
        <taxon>Dikarya</taxon>
        <taxon>Ascomycota</taxon>
        <taxon>Pezizomycotina</taxon>
        <taxon>Orbiliomycetes</taxon>
        <taxon>Orbiliales</taxon>
        <taxon>Orbiliaceae</taxon>
        <taxon>Arthrobotrys</taxon>
    </lineage>
</organism>
<name>A0AAV9WHK1_9PEZI</name>
<feature type="region of interest" description="Disordered" evidence="1">
    <location>
        <begin position="1"/>
        <end position="26"/>
    </location>
</feature>
<feature type="region of interest" description="Disordered" evidence="1">
    <location>
        <begin position="135"/>
        <end position="168"/>
    </location>
</feature>
<accession>A0AAV9WHK1</accession>
<feature type="compositionally biased region" description="Polar residues" evidence="1">
    <location>
        <begin position="7"/>
        <end position="26"/>
    </location>
</feature>
<evidence type="ECO:0000313" key="2">
    <source>
        <dbReference type="EMBL" id="KAK6509007.1"/>
    </source>
</evidence>
<dbReference type="AlphaFoldDB" id="A0AAV9WHK1"/>
<proteinExistence type="predicted"/>
<evidence type="ECO:0000256" key="1">
    <source>
        <dbReference type="SAM" id="MobiDB-lite"/>
    </source>
</evidence>
<feature type="compositionally biased region" description="Basic and acidic residues" evidence="1">
    <location>
        <begin position="155"/>
        <end position="168"/>
    </location>
</feature>
<sequence length="718" mass="80478">MIKRKPVSTSGGIISKPESQVKTSDLSNYRIPRKPLSPVAVVPKPFTWPAAGVGNEAPAKEAATAFPTTVENVDGNDYRTFLERTRNGPIENGTHPCHIPGRENAASGDLRAYMPTFTNAAIGAEVPTDIENTTTAFPPTLQQRNSSTSQSIPRTEIENSETRIIHQRNENSAADEYLEDGDAERDIYEEFAYHFPGQDGVSRAGTTLISLKTLLENLERHSGIISRTGSAAGRITIKSVGPISKMLREWLITQERSGLPYRQPIDTLLKSTTGLDELLSSIIPWNSSNIEVSGLTLTGLLKLRKQYDCWNALWQISVISCFVCGQLFSLDDPEILLSSCDKVISISTHVDKGEEGSSWWAINETRKALHRELSDAVSKNWTNKGYILLNSKAGKMIWKGAQYVLKHVYQSGFSYGTLDECHKFRNQVLLAIWQSFLRNISAGPGREPQLLPPEPFSSITGLFGVLKAFESPHEPPKYFANSHPDIQFLITTNYSTSLESEKYSLIRKEDESIRRAYLESRQEAIRNGEWTRAISIIDKMLSSIYPGVEEAKRWLAVKSYLLAITHAWNESITIQMLLRQDPLDTNDRLYLEIYFTTAITILLHQKDLRAARASGYVAALLPEFVVPEDERVCDRKNVDILYGILFSDVVGGMYIRNQEDHIRRLYRALSAWGQGGHLFEPKGPFHYAMDARLLHEAALLPPPSARFPPPKPHPQALL</sequence>
<keyword evidence="3" id="KW-1185">Reference proteome</keyword>
<evidence type="ECO:0000313" key="3">
    <source>
        <dbReference type="Proteomes" id="UP001370758"/>
    </source>
</evidence>
<feature type="compositionally biased region" description="Polar residues" evidence="1">
    <location>
        <begin position="135"/>
        <end position="153"/>
    </location>
</feature>
<comment type="caution">
    <text evidence="2">The sequence shown here is derived from an EMBL/GenBank/DDBJ whole genome shotgun (WGS) entry which is preliminary data.</text>
</comment>
<dbReference type="Proteomes" id="UP001370758">
    <property type="component" value="Unassembled WGS sequence"/>
</dbReference>
<dbReference type="EMBL" id="JAVHJL010000002">
    <property type="protein sequence ID" value="KAK6509007.1"/>
    <property type="molecule type" value="Genomic_DNA"/>
</dbReference>
<protein>
    <submittedName>
        <fullName evidence="2">Uncharacterized protein</fullName>
    </submittedName>
</protein>
<reference evidence="2 3" key="1">
    <citation type="submission" date="2023-08" db="EMBL/GenBank/DDBJ databases">
        <authorList>
            <person name="Palmer J.M."/>
        </authorList>
    </citation>
    <scope>NUCLEOTIDE SEQUENCE [LARGE SCALE GENOMIC DNA]</scope>
    <source>
        <strain evidence="2 3">TWF481</strain>
    </source>
</reference>
<gene>
    <name evidence="2" type="ORF">TWF481_003773</name>
</gene>